<evidence type="ECO:0000313" key="2">
    <source>
        <dbReference type="Proteomes" id="UP001150266"/>
    </source>
</evidence>
<gene>
    <name evidence="1" type="ORF">J3R30DRAFT_3299394</name>
</gene>
<dbReference type="AlphaFoldDB" id="A0A9W9DI11"/>
<comment type="caution">
    <text evidence="1">The sequence shown here is derived from an EMBL/GenBank/DDBJ whole genome shotgun (WGS) entry which is preliminary data.</text>
</comment>
<evidence type="ECO:0000313" key="1">
    <source>
        <dbReference type="EMBL" id="KAJ4471468.1"/>
    </source>
</evidence>
<name>A0A9W9DI11_9AGAR</name>
<dbReference type="Proteomes" id="UP001150266">
    <property type="component" value="Unassembled WGS sequence"/>
</dbReference>
<protein>
    <recommendedName>
        <fullName evidence="3">Protein kinase domain-containing protein</fullName>
    </recommendedName>
</protein>
<reference evidence="1" key="1">
    <citation type="submission" date="2022-08" db="EMBL/GenBank/DDBJ databases">
        <title>A Global Phylogenomic Analysis of the Shiitake Genus Lentinula.</title>
        <authorList>
            <consortium name="DOE Joint Genome Institute"/>
            <person name="Sierra-Patev S."/>
            <person name="Min B."/>
            <person name="Naranjo-Ortiz M."/>
            <person name="Looney B."/>
            <person name="Konkel Z."/>
            <person name="Slot J.C."/>
            <person name="Sakamoto Y."/>
            <person name="Steenwyk J.L."/>
            <person name="Rokas A."/>
            <person name="Carro J."/>
            <person name="Camarero S."/>
            <person name="Ferreira P."/>
            <person name="Molpeceres G."/>
            <person name="Ruiz-Duenas F.J."/>
            <person name="Serrano A."/>
            <person name="Henrissat B."/>
            <person name="Drula E."/>
            <person name="Hughes K.W."/>
            <person name="Mata J.L."/>
            <person name="Ishikawa N.K."/>
            <person name="Vargas-Isla R."/>
            <person name="Ushijima S."/>
            <person name="Smith C.A."/>
            <person name="Ahrendt S."/>
            <person name="Andreopoulos W."/>
            <person name="He G."/>
            <person name="Labutti K."/>
            <person name="Lipzen A."/>
            <person name="Ng V."/>
            <person name="Riley R."/>
            <person name="Sandor L."/>
            <person name="Barry K."/>
            <person name="Martinez A.T."/>
            <person name="Xiao Y."/>
            <person name="Gibbons J.G."/>
            <person name="Terashima K."/>
            <person name="Grigoriev I.V."/>
            <person name="Hibbett D.S."/>
        </authorList>
    </citation>
    <scope>NUCLEOTIDE SEQUENCE</scope>
    <source>
        <strain evidence="1">JLM2183</strain>
    </source>
</reference>
<proteinExistence type="predicted"/>
<evidence type="ECO:0008006" key="3">
    <source>
        <dbReference type="Google" id="ProtNLM"/>
    </source>
</evidence>
<sequence>MHEPGVSGFEFLRPLVLEMVADDPSKRPTMDEVASQFLKIIEKLPWWKLRSRAVKNSEAPLSKPFRAVYHVLWTASMMLLLKSAIPSPKPLH</sequence>
<accession>A0A9W9DI11</accession>
<dbReference type="OrthoDB" id="5987198at2759"/>
<keyword evidence="2" id="KW-1185">Reference proteome</keyword>
<dbReference type="EMBL" id="JAOTPV010000022">
    <property type="protein sequence ID" value="KAJ4471468.1"/>
    <property type="molecule type" value="Genomic_DNA"/>
</dbReference>
<organism evidence="1 2">
    <name type="scientific">Lentinula aciculospora</name>
    <dbReference type="NCBI Taxonomy" id="153920"/>
    <lineage>
        <taxon>Eukaryota</taxon>
        <taxon>Fungi</taxon>
        <taxon>Dikarya</taxon>
        <taxon>Basidiomycota</taxon>
        <taxon>Agaricomycotina</taxon>
        <taxon>Agaricomycetes</taxon>
        <taxon>Agaricomycetidae</taxon>
        <taxon>Agaricales</taxon>
        <taxon>Marasmiineae</taxon>
        <taxon>Omphalotaceae</taxon>
        <taxon>Lentinula</taxon>
    </lineage>
</organism>